<evidence type="ECO:0000256" key="7">
    <source>
        <dbReference type="ARBA" id="ARBA00023136"/>
    </source>
</evidence>
<dbReference type="Gene3D" id="1.10.3470.10">
    <property type="entry name" value="ABC transporter involved in vitamin B12 uptake, BtuC"/>
    <property type="match status" value="1"/>
</dbReference>
<evidence type="ECO:0000256" key="5">
    <source>
        <dbReference type="ARBA" id="ARBA00022692"/>
    </source>
</evidence>
<dbReference type="Proteomes" id="UP000588098">
    <property type="component" value="Unassembled WGS sequence"/>
</dbReference>
<comment type="caution">
    <text evidence="8">The sequence shown here is derived from an EMBL/GenBank/DDBJ whole genome shotgun (WGS) entry which is preliminary data.</text>
</comment>
<evidence type="ECO:0000256" key="1">
    <source>
        <dbReference type="ARBA" id="ARBA00004651"/>
    </source>
</evidence>
<dbReference type="InterPro" id="IPR000522">
    <property type="entry name" value="ABC_transptr_permease_BtuC"/>
</dbReference>
<comment type="similarity">
    <text evidence="2">Belongs to the binding-protein-dependent transport system permease family. FecCD subfamily.</text>
</comment>
<protein>
    <submittedName>
        <fullName evidence="8">ABC-type Fe3+-siderophore transport system permease subunit</fullName>
    </submittedName>
</protein>
<dbReference type="EMBL" id="JACHJL010000005">
    <property type="protein sequence ID" value="MBB5935355.1"/>
    <property type="molecule type" value="Genomic_DNA"/>
</dbReference>
<keyword evidence="5" id="KW-0812">Transmembrane</keyword>
<evidence type="ECO:0000256" key="2">
    <source>
        <dbReference type="ARBA" id="ARBA00007935"/>
    </source>
</evidence>
<dbReference type="SUPFAM" id="SSF81345">
    <property type="entry name" value="ABC transporter involved in vitamin B12 uptake, BtuC"/>
    <property type="match status" value="1"/>
</dbReference>
<keyword evidence="9" id="KW-1185">Reference proteome</keyword>
<sequence>MRGSGLLVLAGVLAVLVVLSTWIGTKDTSLPEVWRALWTNDCSYTTEVIRELRLPRTMVGLLAGAGLAATGAISSR</sequence>
<comment type="subcellular location">
    <subcellularLocation>
        <location evidence="1">Cell membrane</location>
        <topology evidence="1">Multi-pass membrane protein</topology>
    </subcellularLocation>
</comment>
<dbReference type="RefSeq" id="WP_281392725.1">
    <property type="nucleotide sequence ID" value="NZ_JACHJL010000005.1"/>
</dbReference>
<keyword evidence="6" id="KW-1133">Transmembrane helix</keyword>
<keyword evidence="7" id="KW-0472">Membrane</keyword>
<dbReference type="GO" id="GO:0022857">
    <property type="term" value="F:transmembrane transporter activity"/>
    <property type="evidence" value="ECO:0007669"/>
    <property type="project" value="InterPro"/>
</dbReference>
<evidence type="ECO:0000256" key="4">
    <source>
        <dbReference type="ARBA" id="ARBA00022475"/>
    </source>
</evidence>
<accession>A0A7W9UXY4</accession>
<dbReference type="InterPro" id="IPR037294">
    <property type="entry name" value="ABC_BtuC-like"/>
</dbReference>
<evidence type="ECO:0000256" key="3">
    <source>
        <dbReference type="ARBA" id="ARBA00022448"/>
    </source>
</evidence>
<organism evidence="8 9">
    <name type="scientific">Streptomyces zagrosensis</name>
    <dbReference type="NCBI Taxonomy" id="1042984"/>
    <lineage>
        <taxon>Bacteria</taxon>
        <taxon>Bacillati</taxon>
        <taxon>Actinomycetota</taxon>
        <taxon>Actinomycetes</taxon>
        <taxon>Kitasatosporales</taxon>
        <taxon>Streptomycetaceae</taxon>
        <taxon>Streptomyces</taxon>
    </lineage>
</organism>
<keyword evidence="4" id="KW-1003">Cell membrane</keyword>
<proteinExistence type="inferred from homology"/>
<gene>
    <name evidence="8" type="ORF">FHS42_002417</name>
</gene>
<evidence type="ECO:0000256" key="6">
    <source>
        <dbReference type="ARBA" id="ARBA00022989"/>
    </source>
</evidence>
<reference evidence="8 9" key="1">
    <citation type="submission" date="2020-08" db="EMBL/GenBank/DDBJ databases">
        <title>Genomic Encyclopedia of Type Strains, Phase III (KMG-III): the genomes of soil and plant-associated and newly described type strains.</title>
        <authorList>
            <person name="Whitman W."/>
        </authorList>
    </citation>
    <scope>NUCLEOTIDE SEQUENCE [LARGE SCALE GENOMIC DNA]</scope>
    <source>
        <strain evidence="8 9">CECT 8305</strain>
    </source>
</reference>
<evidence type="ECO:0000313" key="9">
    <source>
        <dbReference type="Proteomes" id="UP000588098"/>
    </source>
</evidence>
<dbReference type="GO" id="GO:0005886">
    <property type="term" value="C:plasma membrane"/>
    <property type="evidence" value="ECO:0007669"/>
    <property type="project" value="UniProtKB-SubCell"/>
</dbReference>
<name>A0A7W9UXY4_9ACTN</name>
<dbReference type="Pfam" id="PF01032">
    <property type="entry name" value="FecCD"/>
    <property type="match status" value="1"/>
</dbReference>
<keyword evidence="3" id="KW-0813">Transport</keyword>
<evidence type="ECO:0000313" key="8">
    <source>
        <dbReference type="EMBL" id="MBB5935355.1"/>
    </source>
</evidence>
<dbReference type="AlphaFoldDB" id="A0A7W9UXY4"/>